<accession>A0A4Y2NHJ5</accession>
<sequence>IPQFLFSDSATIIVSLLADPRNERGFGRGEVNATTPFRVLCLQNYREEPSINPKTPETIVSCGPVDHIMYVVNSQGKTTCCFFHSNYTCISLIKMRHAVASLI</sequence>
<dbReference type="AlphaFoldDB" id="A0A4Y2NHJ5"/>
<dbReference type="EMBL" id="BGPR01127792">
    <property type="protein sequence ID" value="GBN38040.1"/>
    <property type="molecule type" value="Genomic_DNA"/>
</dbReference>
<organism evidence="1 2">
    <name type="scientific">Araneus ventricosus</name>
    <name type="common">Orbweaver spider</name>
    <name type="synonym">Epeira ventricosa</name>
    <dbReference type="NCBI Taxonomy" id="182803"/>
    <lineage>
        <taxon>Eukaryota</taxon>
        <taxon>Metazoa</taxon>
        <taxon>Ecdysozoa</taxon>
        <taxon>Arthropoda</taxon>
        <taxon>Chelicerata</taxon>
        <taxon>Arachnida</taxon>
        <taxon>Araneae</taxon>
        <taxon>Araneomorphae</taxon>
        <taxon>Entelegynae</taxon>
        <taxon>Araneoidea</taxon>
        <taxon>Araneidae</taxon>
        <taxon>Araneus</taxon>
    </lineage>
</organism>
<evidence type="ECO:0000313" key="2">
    <source>
        <dbReference type="Proteomes" id="UP000499080"/>
    </source>
</evidence>
<comment type="caution">
    <text evidence="1">The sequence shown here is derived from an EMBL/GenBank/DDBJ whole genome shotgun (WGS) entry which is preliminary data.</text>
</comment>
<evidence type="ECO:0000313" key="1">
    <source>
        <dbReference type="EMBL" id="GBN38040.1"/>
    </source>
</evidence>
<keyword evidence="2" id="KW-1185">Reference proteome</keyword>
<dbReference type="Proteomes" id="UP000499080">
    <property type="component" value="Unassembled WGS sequence"/>
</dbReference>
<reference evidence="1 2" key="1">
    <citation type="journal article" date="2019" name="Sci. Rep.">
        <title>Orb-weaving spider Araneus ventricosus genome elucidates the spidroin gene catalogue.</title>
        <authorList>
            <person name="Kono N."/>
            <person name="Nakamura H."/>
            <person name="Ohtoshi R."/>
            <person name="Moran D.A.P."/>
            <person name="Shinohara A."/>
            <person name="Yoshida Y."/>
            <person name="Fujiwara M."/>
            <person name="Mori M."/>
            <person name="Tomita M."/>
            <person name="Arakawa K."/>
        </authorList>
    </citation>
    <scope>NUCLEOTIDE SEQUENCE [LARGE SCALE GENOMIC DNA]</scope>
</reference>
<name>A0A4Y2NHJ5_ARAVE</name>
<proteinExistence type="predicted"/>
<feature type="non-terminal residue" evidence="1">
    <location>
        <position position="1"/>
    </location>
</feature>
<gene>
    <name evidence="1" type="ORF">AVEN_231698_1</name>
</gene>
<protein>
    <submittedName>
        <fullName evidence="1">Uncharacterized protein</fullName>
    </submittedName>
</protein>